<keyword evidence="3" id="KW-0663">Pyridoxal phosphate</keyword>
<reference evidence="7" key="1">
    <citation type="journal article" date="2019" name="Int. J. Syst. Evol. Microbiol.">
        <title>The Global Catalogue of Microorganisms (GCM) 10K type strain sequencing project: providing services to taxonomists for standard genome sequencing and annotation.</title>
        <authorList>
            <consortium name="The Broad Institute Genomics Platform"/>
            <consortium name="The Broad Institute Genome Sequencing Center for Infectious Disease"/>
            <person name="Wu L."/>
            <person name="Ma J."/>
        </authorList>
    </citation>
    <scope>NUCLEOTIDE SEQUENCE [LARGE SCALE GENOMIC DNA]</scope>
    <source>
        <strain evidence="7">CCUG 56754</strain>
    </source>
</reference>
<proteinExistence type="inferred from homology"/>
<dbReference type="CDD" id="cd01562">
    <property type="entry name" value="Thr-dehyd"/>
    <property type="match status" value="1"/>
</dbReference>
<dbReference type="InterPro" id="IPR036052">
    <property type="entry name" value="TrpB-like_PALP_sf"/>
</dbReference>
<protein>
    <submittedName>
        <fullName evidence="6">Hydroxyectoine utilization dehydratase EutB</fullName>
    </submittedName>
</protein>
<dbReference type="Pfam" id="PF00291">
    <property type="entry name" value="PALP"/>
    <property type="match status" value="1"/>
</dbReference>
<evidence type="ECO:0000256" key="3">
    <source>
        <dbReference type="ARBA" id="ARBA00022898"/>
    </source>
</evidence>
<gene>
    <name evidence="6" type="primary">eutB</name>
    <name evidence="6" type="ORF">ACFQ3N_00545</name>
</gene>
<evidence type="ECO:0000256" key="4">
    <source>
        <dbReference type="ARBA" id="ARBA00023239"/>
    </source>
</evidence>
<dbReference type="PANTHER" id="PTHR48078">
    <property type="entry name" value="THREONINE DEHYDRATASE, MITOCHONDRIAL-RELATED"/>
    <property type="match status" value="1"/>
</dbReference>
<comment type="cofactor">
    <cofactor evidence="1">
        <name>pyridoxal 5'-phosphate</name>
        <dbReference type="ChEBI" id="CHEBI:597326"/>
    </cofactor>
</comment>
<evidence type="ECO:0000313" key="6">
    <source>
        <dbReference type="EMBL" id="MFD1036917.1"/>
    </source>
</evidence>
<dbReference type="InterPro" id="IPR050147">
    <property type="entry name" value="Ser/Thr_Dehydratase"/>
</dbReference>
<accession>A0ABW3LEZ2</accession>
<evidence type="ECO:0000256" key="1">
    <source>
        <dbReference type="ARBA" id="ARBA00001933"/>
    </source>
</evidence>
<dbReference type="Gene3D" id="3.40.50.1100">
    <property type="match status" value="2"/>
</dbReference>
<dbReference type="PIRSF" id="PIRSF006278">
    <property type="entry name" value="ACCD_DCysDesulf"/>
    <property type="match status" value="1"/>
</dbReference>
<organism evidence="6 7">
    <name type="scientific">Virgibacillus byunsanensis</name>
    <dbReference type="NCBI Taxonomy" id="570945"/>
    <lineage>
        <taxon>Bacteria</taxon>
        <taxon>Bacillati</taxon>
        <taxon>Bacillota</taxon>
        <taxon>Bacilli</taxon>
        <taxon>Bacillales</taxon>
        <taxon>Bacillaceae</taxon>
        <taxon>Virgibacillus</taxon>
    </lineage>
</organism>
<name>A0ABW3LEZ2_9BACI</name>
<evidence type="ECO:0000259" key="5">
    <source>
        <dbReference type="Pfam" id="PF00291"/>
    </source>
</evidence>
<dbReference type="EMBL" id="JBHTKJ010000001">
    <property type="protein sequence ID" value="MFD1036917.1"/>
    <property type="molecule type" value="Genomic_DNA"/>
</dbReference>
<evidence type="ECO:0000313" key="7">
    <source>
        <dbReference type="Proteomes" id="UP001597040"/>
    </source>
</evidence>
<comment type="caution">
    <text evidence="6">The sequence shown here is derived from an EMBL/GenBank/DDBJ whole genome shotgun (WGS) entry which is preliminary data.</text>
</comment>
<dbReference type="InterPro" id="IPR027278">
    <property type="entry name" value="ACCD_DCysDesulf"/>
</dbReference>
<keyword evidence="4" id="KW-0456">Lyase</keyword>
<keyword evidence="7" id="KW-1185">Reference proteome</keyword>
<sequence length="332" mass="35981">MNPHTKIEIQDVWEAKKRMQTMIKPTPLIASPKLSDKINASVYLKLENLHEIGSFKVRGASNKIVSLTEEEKSHGVTTFSTGNHGLAVAYIAKRLGIRAVICISNRVPVGKVNAIQQIGAEVERVGDSQDDAEERCYQLEKEQGLTVIKPFDDPHIIAGQGTMGLEIIEEVPRIDTVIVPLSGGGLFSGVALALKSYNPSIQLIGVSMENAAVMSESLKADRPVILPEQNTLADSLLGGIGLNNQYTFPLVKEYLDDLILLTEEEIATGMGFMLNQHKLVVEGAAATGVAAILSGKLKTHGKHVATIITGNNIDLTAFTSIFQKQLYKSSRQ</sequence>
<dbReference type="NCBIfam" id="NF005680">
    <property type="entry name" value="PRK07476.1"/>
    <property type="match status" value="1"/>
</dbReference>
<dbReference type="SUPFAM" id="SSF53686">
    <property type="entry name" value="Tryptophan synthase beta subunit-like PLP-dependent enzymes"/>
    <property type="match status" value="1"/>
</dbReference>
<dbReference type="PANTHER" id="PTHR48078:SF6">
    <property type="entry name" value="L-THREONINE DEHYDRATASE CATABOLIC TDCB"/>
    <property type="match status" value="1"/>
</dbReference>
<feature type="domain" description="Tryptophan synthase beta chain-like PALP" evidence="5">
    <location>
        <begin position="21"/>
        <end position="310"/>
    </location>
</feature>
<comment type="similarity">
    <text evidence="2">Belongs to the ACC deaminase/D-cysteine desulfhydrase family.</text>
</comment>
<dbReference type="RefSeq" id="WP_390358534.1">
    <property type="nucleotide sequence ID" value="NZ_JBHTKJ010000001.1"/>
</dbReference>
<evidence type="ECO:0000256" key="2">
    <source>
        <dbReference type="ARBA" id="ARBA00008639"/>
    </source>
</evidence>
<dbReference type="Proteomes" id="UP001597040">
    <property type="component" value="Unassembled WGS sequence"/>
</dbReference>
<dbReference type="InterPro" id="IPR001926">
    <property type="entry name" value="TrpB-like_PALP"/>
</dbReference>